<feature type="compositionally biased region" description="Polar residues" evidence="4">
    <location>
        <begin position="247"/>
        <end position="261"/>
    </location>
</feature>
<feature type="compositionally biased region" description="Gly residues" evidence="4">
    <location>
        <begin position="401"/>
        <end position="410"/>
    </location>
</feature>
<dbReference type="GO" id="GO:0019799">
    <property type="term" value="F:tubulin N-acetyltransferase activity"/>
    <property type="evidence" value="ECO:0007669"/>
    <property type="project" value="UniProtKB-UniRule"/>
</dbReference>
<accession>A0A0G4I1G4</accession>
<feature type="binding site" evidence="3">
    <location>
        <begin position="133"/>
        <end position="146"/>
    </location>
    <ligand>
        <name>acetyl-CoA</name>
        <dbReference type="ChEBI" id="CHEBI:57288"/>
    </ligand>
</feature>
<dbReference type="PANTHER" id="PTHR12327">
    <property type="entry name" value="ALPHA-TUBULIN N-ACETYLTRANSFERASE 1"/>
    <property type="match status" value="1"/>
</dbReference>
<dbReference type="GO" id="GO:0070507">
    <property type="term" value="P:regulation of microtubule cytoskeleton organization"/>
    <property type="evidence" value="ECO:0007669"/>
    <property type="project" value="UniProtKB-UniRule"/>
</dbReference>
<feature type="compositionally biased region" description="Gly residues" evidence="4">
    <location>
        <begin position="427"/>
        <end position="436"/>
    </location>
</feature>
<evidence type="ECO:0000256" key="2">
    <source>
        <dbReference type="ARBA" id="ARBA00023315"/>
    </source>
</evidence>
<dbReference type="Gene3D" id="3.40.630.30">
    <property type="match status" value="1"/>
</dbReference>
<evidence type="ECO:0000256" key="4">
    <source>
        <dbReference type="SAM" id="MobiDB-lite"/>
    </source>
</evidence>
<proteinExistence type="inferred from homology"/>
<comment type="similarity">
    <text evidence="3">Belongs to the acetyltransferase ATAT1 family.</text>
</comment>
<feature type="site" description="Crucial for catalytic activity" evidence="3">
    <location>
        <position position="74"/>
    </location>
</feature>
<feature type="domain" description="N-acetyltransferase" evidence="5">
    <location>
        <begin position="35"/>
        <end position="199"/>
    </location>
</feature>
<dbReference type="EC" id="2.3.1.108" evidence="3"/>
<feature type="binding site" evidence="3">
    <location>
        <begin position="169"/>
        <end position="178"/>
    </location>
    <ligand>
        <name>acetyl-CoA</name>
        <dbReference type="ChEBI" id="CHEBI:57288"/>
    </ligand>
</feature>
<organism evidence="6">
    <name type="scientific">Chromera velia CCMP2878</name>
    <dbReference type="NCBI Taxonomy" id="1169474"/>
    <lineage>
        <taxon>Eukaryota</taxon>
        <taxon>Sar</taxon>
        <taxon>Alveolata</taxon>
        <taxon>Colpodellida</taxon>
        <taxon>Chromeraceae</taxon>
        <taxon>Chromera</taxon>
    </lineage>
</organism>
<dbReference type="AlphaFoldDB" id="A0A0G4I1G4"/>
<dbReference type="PANTHER" id="PTHR12327:SF0">
    <property type="entry name" value="ALPHA-TUBULIN N-ACETYLTRANSFERASE 1"/>
    <property type="match status" value="1"/>
</dbReference>
<evidence type="ECO:0000256" key="1">
    <source>
        <dbReference type="ARBA" id="ARBA00022679"/>
    </source>
</evidence>
<comment type="function">
    <text evidence="3">Specifically acetylates 'Lys-40' in alpha-tubulin on the lumenal side of microtubules. Promotes microtubule destabilization and accelerates microtubule dynamics; this activity may be independent of acetylation activity. Acetylates alpha-tubulin with a slow enzymatic rate, due to a catalytic site that is not optimized for acetyl transfer. Enters the microtubule through each end and diffuses quickly throughout the lumen of microtubules. Acetylates only long/old microtubules because of its slow acetylation rate since it does not have time to act on dynamically unstable microtubules before the enzyme is released.</text>
</comment>
<feature type="compositionally biased region" description="Basic and acidic residues" evidence="4">
    <location>
        <begin position="338"/>
        <end position="359"/>
    </location>
</feature>
<feature type="compositionally biased region" description="Polar residues" evidence="4">
    <location>
        <begin position="318"/>
        <end position="331"/>
    </location>
</feature>
<protein>
    <recommendedName>
        <fullName evidence="3">Alpha-tubulin N-acetyltransferase</fullName>
        <shortName evidence="3">Alpha-TAT</shortName>
        <shortName evidence="3">TAT</shortName>
        <ecNumber evidence="3">2.3.1.108</ecNumber>
    </recommendedName>
    <alternativeName>
        <fullName evidence="3">Acetyltransferase mec-17 homolog</fullName>
    </alternativeName>
</protein>
<sequence>MDFPFDVDAVFTPFFVHPLNYKDLFESDWDTENEKLIILDSACNNHGLPRNGTGGVHQLREVIDAMGIASARAQGLRAPVTTFSKYQIHTNRIYLKTFRGKIVGLLKTGPKRLFMRDKEGTLHELEPACVLDFYVSERFQRSGHGWSLFKAMLRYEGSLPELIAYDRPSPKLLGFLRKHCVLSSFVPQSNNFVLFDKYFSVPRQTQNAAAQEGTRIRSRLGEVRALPPSRLAELSEELLPSPVNSSQPLNGNLNTSSSPNVSLPLGASDSPRRSLQAQRRAEEVERRQALPASSNTGGLSGAENERRKTPTFEVNRIVQRQTHGNPNLSVPQQQQKQKQLDGPREREREVLDNSVRETQSRMAGRPSFAPANCFASSAAVGGGGGGGQSFSSNDGVDARRGGYGLQGGVGRAVTGAPAGHPLQSRNEGGGLGGGSFQAGVAAPSHAAGRGKGGVRPPGQQNRATPPFGVTPVPSQGRAGVSPPRGDRFSLHTPIPMQQQQQCSLVRSAVEKERERERERESQRRMAVGRRRPPPHGPGNIYSPTHQQQQQSTSRRVSPTQRRRVGGSTPSQALGKTPPPQRPSVSVQVHHQTNAKSQHIPLEQKNHRSKLLPGPHPFVVGGAHARAAWAMHGAAGRDTRAAGVRSAHSHYAT</sequence>
<evidence type="ECO:0000259" key="5">
    <source>
        <dbReference type="Pfam" id="PF05301"/>
    </source>
</evidence>
<dbReference type="VEuPathDB" id="CryptoDB:Cvel_10147"/>
<gene>
    <name evidence="6" type="ORF">Cvel_10147</name>
</gene>
<dbReference type="HAMAP" id="MF_03130">
    <property type="entry name" value="mec17"/>
    <property type="match status" value="1"/>
</dbReference>
<dbReference type="InterPro" id="IPR007965">
    <property type="entry name" value="GNAT_ATAT"/>
</dbReference>
<reference evidence="6" key="1">
    <citation type="submission" date="2014-11" db="EMBL/GenBank/DDBJ databases">
        <authorList>
            <person name="Otto D Thomas"/>
            <person name="Naeem Raeece"/>
        </authorList>
    </citation>
    <scope>NUCLEOTIDE SEQUENCE</scope>
</reference>
<feature type="compositionally biased region" description="Basic and acidic residues" evidence="4">
    <location>
        <begin position="279"/>
        <end position="288"/>
    </location>
</feature>
<feature type="region of interest" description="Disordered" evidence="4">
    <location>
        <begin position="241"/>
        <end position="603"/>
    </location>
</feature>
<comment type="catalytic activity">
    <reaction evidence="3">
        <text>L-lysyl-[alpha-tubulin] + acetyl-CoA = N(6)-acetyl-L-lysyl-[alpha-tubulin] + CoA + H(+)</text>
        <dbReference type="Rhea" id="RHEA:15277"/>
        <dbReference type="Rhea" id="RHEA-COMP:11278"/>
        <dbReference type="Rhea" id="RHEA-COMP:11279"/>
        <dbReference type="ChEBI" id="CHEBI:15378"/>
        <dbReference type="ChEBI" id="CHEBI:29969"/>
        <dbReference type="ChEBI" id="CHEBI:57287"/>
        <dbReference type="ChEBI" id="CHEBI:57288"/>
        <dbReference type="ChEBI" id="CHEBI:61930"/>
        <dbReference type="EC" id="2.3.1.108"/>
    </reaction>
</comment>
<keyword evidence="1 3" id="KW-0808">Transferase</keyword>
<evidence type="ECO:0000313" key="6">
    <source>
        <dbReference type="EMBL" id="CEM50722.1"/>
    </source>
</evidence>
<feature type="compositionally biased region" description="Basic and acidic residues" evidence="4">
    <location>
        <begin position="508"/>
        <end position="523"/>
    </location>
</feature>
<feature type="compositionally biased region" description="Polar residues" evidence="4">
    <location>
        <begin position="495"/>
        <end position="504"/>
    </location>
</feature>
<feature type="compositionally biased region" description="Low complexity" evidence="4">
    <location>
        <begin position="542"/>
        <end position="559"/>
    </location>
</feature>
<dbReference type="GO" id="GO:0005874">
    <property type="term" value="C:microtubule"/>
    <property type="evidence" value="ECO:0007669"/>
    <property type="project" value="InterPro"/>
</dbReference>
<evidence type="ECO:0000256" key="3">
    <source>
        <dbReference type="HAMAP-Rule" id="MF_03130"/>
    </source>
</evidence>
<dbReference type="InterPro" id="IPR038746">
    <property type="entry name" value="Atat"/>
</dbReference>
<dbReference type="EMBL" id="CDMZ01004735">
    <property type="protein sequence ID" value="CEM50722.1"/>
    <property type="molecule type" value="Genomic_DNA"/>
</dbReference>
<name>A0A0G4I1G4_9ALVE</name>
<dbReference type="Pfam" id="PF05301">
    <property type="entry name" value="Acetyltransf_16"/>
    <property type="match status" value="1"/>
</dbReference>
<keyword evidence="2 3" id="KW-0012">Acyltransferase</keyword>